<feature type="signal peptide" evidence="5">
    <location>
        <begin position="1"/>
        <end position="29"/>
    </location>
</feature>
<dbReference type="Gene3D" id="1.10.8.640">
    <property type="entry name" value="Cytochrome C biogenesis protein"/>
    <property type="match status" value="1"/>
</dbReference>
<feature type="chain" id="PRO_5014488093" description="Cytochrome c-type biogenesis protein" evidence="5">
    <location>
        <begin position="30"/>
        <end position="194"/>
    </location>
</feature>
<reference evidence="7 8" key="1">
    <citation type="submission" date="2017-07" db="EMBL/GenBank/DDBJ databases">
        <title>Leptospira spp. isolated from tropical soils.</title>
        <authorList>
            <person name="Thibeaux R."/>
            <person name="Iraola G."/>
            <person name="Ferres I."/>
            <person name="Bierque E."/>
            <person name="Girault D."/>
            <person name="Soupe-Gilbert M.-E."/>
            <person name="Picardeau M."/>
            <person name="Goarant C."/>
        </authorList>
    </citation>
    <scope>NUCLEOTIDE SEQUENCE [LARGE SCALE GENOMIC DNA]</scope>
    <source>
        <strain evidence="7 8">MCA1-C-A1</strain>
    </source>
</reference>
<name>A0A2M9XCP4_9LEPT</name>
<evidence type="ECO:0000259" key="6">
    <source>
        <dbReference type="Pfam" id="PF03918"/>
    </source>
</evidence>
<evidence type="ECO:0000256" key="4">
    <source>
        <dbReference type="ARBA" id="ARBA00023004"/>
    </source>
</evidence>
<dbReference type="RefSeq" id="WP_100706699.1">
    <property type="nucleotide sequence ID" value="NZ_NPDL01000008.1"/>
</dbReference>
<protein>
    <recommendedName>
        <fullName evidence="5">Cytochrome c-type biogenesis protein</fullName>
    </recommendedName>
</protein>
<keyword evidence="5" id="KW-0732">Signal</keyword>
<keyword evidence="4 5" id="KW-0408">Iron</keyword>
<keyword evidence="5" id="KW-0472">Membrane</keyword>
<dbReference type="GO" id="GO:0046872">
    <property type="term" value="F:metal ion binding"/>
    <property type="evidence" value="ECO:0007669"/>
    <property type="project" value="UniProtKB-KW"/>
</dbReference>
<comment type="caution">
    <text evidence="7">The sequence shown here is derived from an EMBL/GenBank/DDBJ whole genome shotgun (WGS) entry which is preliminary data.</text>
</comment>
<keyword evidence="2 5" id="KW-0349">Heme</keyword>
<evidence type="ECO:0000256" key="5">
    <source>
        <dbReference type="RuleBase" id="RU364112"/>
    </source>
</evidence>
<proteinExistence type="inferred from homology"/>
<gene>
    <name evidence="7" type="ORF">CH357_10520</name>
</gene>
<evidence type="ECO:0000313" key="7">
    <source>
        <dbReference type="EMBL" id="PJZ25352.1"/>
    </source>
</evidence>
<organism evidence="7 8">
    <name type="scientific">Leptospira hartskeerlii</name>
    <dbReference type="NCBI Taxonomy" id="2023177"/>
    <lineage>
        <taxon>Bacteria</taxon>
        <taxon>Pseudomonadati</taxon>
        <taxon>Spirochaetota</taxon>
        <taxon>Spirochaetia</taxon>
        <taxon>Leptospirales</taxon>
        <taxon>Leptospiraceae</taxon>
        <taxon>Leptospira</taxon>
    </lineage>
</organism>
<evidence type="ECO:0000256" key="2">
    <source>
        <dbReference type="ARBA" id="ARBA00022617"/>
    </source>
</evidence>
<feature type="domain" description="CcmH/CycL/Ccl2/NrfF N-terminal" evidence="6">
    <location>
        <begin position="20"/>
        <end position="111"/>
    </location>
</feature>
<comment type="similarity">
    <text evidence="1 5">Belongs to the CcmH/CycL/Ccl2/NrfF family.</text>
</comment>
<dbReference type="InterPro" id="IPR005616">
    <property type="entry name" value="CcmH/CycL/Ccl2/NrfF_N"/>
</dbReference>
<evidence type="ECO:0000256" key="1">
    <source>
        <dbReference type="ARBA" id="ARBA00010342"/>
    </source>
</evidence>
<dbReference type="Pfam" id="PF03918">
    <property type="entry name" value="CcmH"/>
    <property type="match status" value="1"/>
</dbReference>
<feature type="transmembrane region" description="Helical" evidence="5">
    <location>
        <begin position="142"/>
        <end position="162"/>
    </location>
</feature>
<dbReference type="EMBL" id="NPDN01000005">
    <property type="protein sequence ID" value="PJZ25352.1"/>
    <property type="molecule type" value="Genomic_DNA"/>
</dbReference>
<evidence type="ECO:0000313" key="8">
    <source>
        <dbReference type="Proteomes" id="UP000232196"/>
    </source>
</evidence>
<comment type="function">
    <text evidence="5">Possible subunit of a heme lyase.</text>
</comment>
<accession>A0A2M9XCP4</accession>
<keyword evidence="5" id="KW-1133">Transmembrane helix</keyword>
<keyword evidence="5" id="KW-0812">Transmembrane</keyword>
<sequence length="194" mass="21467">MKVLISSKIYKKILISLFGFLIWASAINADSTFTNLTDQEQIRTFHNVTERIRCICIPSIAIKSCSFNNCTVSAKLKLFIENRIRAGESADVIVDKMIHGFGQDVVSDPIIAKFIETGNQGMAQGVIMGFGPDILAKPDSSWIDLSIAAAAAFGILLIYLYLKRRTAPKAAIATESENHSSFDKYISEIEEKQK</sequence>
<keyword evidence="8" id="KW-1185">Reference proteome</keyword>
<dbReference type="Proteomes" id="UP000232196">
    <property type="component" value="Unassembled WGS sequence"/>
</dbReference>
<evidence type="ECO:0000256" key="3">
    <source>
        <dbReference type="ARBA" id="ARBA00022723"/>
    </source>
</evidence>
<dbReference type="InterPro" id="IPR038297">
    <property type="entry name" value="CcmH/CycL/NrfF/Ccl2_sf"/>
</dbReference>
<keyword evidence="3 5" id="KW-0479">Metal-binding</keyword>
<dbReference type="AlphaFoldDB" id="A0A2M9XCP4"/>
<dbReference type="OrthoDB" id="343940at2"/>